<dbReference type="AlphaFoldDB" id="W0RG45"/>
<dbReference type="PROSITE" id="PS50283">
    <property type="entry name" value="NA_SOLUT_SYMP_3"/>
    <property type="match status" value="1"/>
</dbReference>
<evidence type="ECO:0000256" key="6">
    <source>
        <dbReference type="ARBA" id="ARBA00022989"/>
    </source>
</evidence>
<dbReference type="InterPro" id="IPR001734">
    <property type="entry name" value="Na/solute_symporter"/>
</dbReference>
<keyword evidence="7" id="KW-0915">Sodium</keyword>
<feature type="transmembrane region" description="Helical" evidence="12">
    <location>
        <begin position="484"/>
        <end position="501"/>
    </location>
</feature>
<dbReference type="STRING" id="861299.J421_1758"/>
<feature type="transmembrane region" description="Helical" evidence="12">
    <location>
        <begin position="6"/>
        <end position="21"/>
    </location>
</feature>
<feature type="transmembrane region" description="Helical" evidence="12">
    <location>
        <begin position="229"/>
        <end position="248"/>
    </location>
</feature>
<dbReference type="Proteomes" id="UP000019151">
    <property type="component" value="Chromosome"/>
</dbReference>
<dbReference type="EMBL" id="CP007128">
    <property type="protein sequence ID" value="AHG89295.1"/>
    <property type="molecule type" value="Genomic_DNA"/>
</dbReference>
<dbReference type="PANTHER" id="PTHR42985:SF40">
    <property type="entry name" value="LD47995P-RELATED"/>
    <property type="match status" value="1"/>
</dbReference>
<keyword evidence="9 12" id="KW-0472">Membrane</keyword>
<comment type="similarity">
    <text evidence="2 11">Belongs to the sodium:solute symporter (SSF) (TC 2.A.21) family.</text>
</comment>
<evidence type="ECO:0000256" key="9">
    <source>
        <dbReference type="ARBA" id="ARBA00023136"/>
    </source>
</evidence>
<keyword evidence="5 12" id="KW-0812">Transmembrane</keyword>
<proteinExistence type="inferred from homology"/>
<protein>
    <submittedName>
        <fullName evidence="13">Na+/solute symporter</fullName>
    </submittedName>
</protein>
<evidence type="ECO:0000256" key="1">
    <source>
        <dbReference type="ARBA" id="ARBA00004651"/>
    </source>
</evidence>
<dbReference type="OrthoDB" id="9810181at2"/>
<dbReference type="Pfam" id="PF00474">
    <property type="entry name" value="SSF"/>
    <property type="match status" value="2"/>
</dbReference>
<evidence type="ECO:0000256" key="5">
    <source>
        <dbReference type="ARBA" id="ARBA00022692"/>
    </source>
</evidence>
<evidence type="ECO:0000256" key="11">
    <source>
        <dbReference type="RuleBase" id="RU362091"/>
    </source>
</evidence>
<sequence length="560" mass="59595">MHPLNWAVVIGWLAYVAIDGLRRARGTKHLEGYLLASRSLPWWAVGLSVMATQLSAITMIGTTGQGAVDGMRFVQFYFGLPVAMVILGVTLVPFLHGAKVYTAYEYLERRFDAKTRALTAFLFLLSRGMSCGTILAAPAVVFSAVFGWPLGWCVAFMGVPTVLYTVLGGVQAVTWADVKQMALVTVAIVAVVTTLLVRIPVSPSAALHIAGAAGRLQAFDFTPSLTNTYTFWSGIIGGTFLMLSYFGTDQSQVQRYLTARSVGEARNSLLISAYWKIPLQAMILLIGVLVFVFYQFEPSPMLFNPAHAHRAQQAAPAAYGALQARYDAALGARRAAADALARADDAGDRAANAAAVAAFRMQDSAVASVRAQALALVDSTVHEPSKDVNYIIPRFVLEQLPLGLAGLFIAGVMAAAMSAIAAELNSLATATVIDFYRRWVRPEAPDAHFLNVSKAATAFWGLFACGVATFAATLGSLIEVVNRFGSFFYGSILGVFLLAMIRQASAAGAFVGLIAGMSAVAAVNFGAPKVSFLWHNVIGAVVVVIVGMVVTLVTGTRRTA</sequence>
<dbReference type="GO" id="GO:0006814">
    <property type="term" value="P:sodium ion transport"/>
    <property type="evidence" value="ECO:0007669"/>
    <property type="project" value="UniProtKB-KW"/>
</dbReference>
<organism evidence="13 14">
    <name type="scientific">Gemmatirosa kalamazoonensis</name>
    <dbReference type="NCBI Taxonomy" id="861299"/>
    <lineage>
        <taxon>Bacteria</taxon>
        <taxon>Pseudomonadati</taxon>
        <taxon>Gemmatimonadota</taxon>
        <taxon>Gemmatimonadia</taxon>
        <taxon>Gemmatimonadales</taxon>
        <taxon>Gemmatimonadaceae</taxon>
        <taxon>Gemmatirosa</taxon>
    </lineage>
</organism>
<feature type="transmembrane region" description="Helical" evidence="12">
    <location>
        <begin position="117"/>
        <end position="142"/>
    </location>
</feature>
<evidence type="ECO:0000256" key="3">
    <source>
        <dbReference type="ARBA" id="ARBA00022448"/>
    </source>
</evidence>
<dbReference type="InterPro" id="IPR051163">
    <property type="entry name" value="Sodium:Solute_Symporter_SSF"/>
</dbReference>
<dbReference type="GO" id="GO:0015293">
    <property type="term" value="F:symporter activity"/>
    <property type="evidence" value="ECO:0007669"/>
    <property type="project" value="TreeGrafter"/>
</dbReference>
<evidence type="ECO:0000313" key="13">
    <source>
        <dbReference type="EMBL" id="AHG89295.1"/>
    </source>
</evidence>
<dbReference type="HOGENOM" id="CLU_018808_11_4_0"/>
<reference evidence="13 14" key="1">
    <citation type="journal article" date="2014" name="Genome Announc.">
        <title>Genome Sequence and Methylome of Soil Bacterium Gemmatirosa kalamazoonensis KBS708T, a Member of the Rarely Cultivated Gemmatimonadetes Phylum.</title>
        <authorList>
            <person name="Debruyn J.M."/>
            <person name="Radosevich M."/>
            <person name="Wommack K.E."/>
            <person name="Polson S.W."/>
            <person name="Hauser L.J."/>
            <person name="Fawaz M.N."/>
            <person name="Korlach J."/>
            <person name="Tsai Y.C."/>
        </authorList>
    </citation>
    <scope>NUCLEOTIDE SEQUENCE [LARGE SCALE GENOMIC DNA]</scope>
    <source>
        <strain evidence="13 14">KBS708</strain>
    </source>
</reference>
<evidence type="ECO:0000256" key="8">
    <source>
        <dbReference type="ARBA" id="ARBA00023065"/>
    </source>
</evidence>
<keyword evidence="8" id="KW-0406">Ion transport</keyword>
<keyword evidence="3" id="KW-0813">Transport</keyword>
<feature type="transmembrane region" description="Helical" evidence="12">
    <location>
        <begin position="148"/>
        <end position="170"/>
    </location>
</feature>
<dbReference type="eggNOG" id="COG0591">
    <property type="taxonomic scope" value="Bacteria"/>
</dbReference>
<dbReference type="RefSeq" id="WP_025410800.1">
    <property type="nucleotide sequence ID" value="NZ_CP007128.1"/>
</dbReference>
<keyword evidence="6 12" id="KW-1133">Transmembrane helix</keyword>
<keyword evidence="10" id="KW-0739">Sodium transport</keyword>
<keyword evidence="14" id="KW-1185">Reference proteome</keyword>
<dbReference type="CDD" id="cd11494">
    <property type="entry name" value="SLC5sbd_NIS-like_u2"/>
    <property type="match status" value="1"/>
</dbReference>
<accession>W0RG45</accession>
<feature type="transmembrane region" description="Helical" evidence="12">
    <location>
        <begin position="182"/>
        <end position="201"/>
    </location>
</feature>
<dbReference type="Gene3D" id="1.20.1730.10">
    <property type="entry name" value="Sodium/glucose cotransporter"/>
    <property type="match status" value="1"/>
</dbReference>
<feature type="transmembrane region" description="Helical" evidence="12">
    <location>
        <begin position="508"/>
        <end position="527"/>
    </location>
</feature>
<keyword evidence="4" id="KW-1003">Cell membrane</keyword>
<evidence type="ECO:0000256" key="12">
    <source>
        <dbReference type="SAM" id="Phobius"/>
    </source>
</evidence>
<evidence type="ECO:0000256" key="7">
    <source>
        <dbReference type="ARBA" id="ARBA00023053"/>
    </source>
</evidence>
<name>W0RG45_9BACT</name>
<feature type="transmembrane region" description="Helical" evidence="12">
    <location>
        <begin position="42"/>
        <end position="62"/>
    </location>
</feature>
<evidence type="ECO:0000256" key="10">
    <source>
        <dbReference type="ARBA" id="ARBA00023201"/>
    </source>
</evidence>
<feature type="transmembrane region" description="Helical" evidence="12">
    <location>
        <begin position="403"/>
        <end position="436"/>
    </location>
</feature>
<comment type="subcellular location">
    <subcellularLocation>
        <location evidence="1">Cell membrane</location>
        <topology evidence="1">Multi-pass membrane protein</topology>
    </subcellularLocation>
</comment>
<feature type="transmembrane region" description="Helical" evidence="12">
    <location>
        <begin position="457"/>
        <end position="478"/>
    </location>
</feature>
<feature type="transmembrane region" description="Helical" evidence="12">
    <location>
        <begin position="74"/>
        <end position="96"/>
    </location>
</feature>
<evidence type="ECO:0000256" key="4">
    <source>
        <dbReference type="ARBA" id="ARBA00022475"/>
    </source>
</evidence>
<dbReference type="GO" id="GO:0005886">
    <property type="term" value="C:plasma membrane"/>
    <property type="evidence" value="ECO:0007669"/>
    <property type="project" value="UniProtKB-SubCell"/>
</dbReference>
<dbReference type="InParanoid" id="W0RG45"/>
<feature type="transmembrane region" description="Helical" evidence="12">
    <location>
        <begin position="533"/>
        <end position="554"/>
    </location>
</feature>
<dbReference type="KEGG" id="gba:J421_1758"/>
<dbReference type="PANTHER" id="PTHR42985">
    <property type="entry name" value="SODIUM-COUPLED MONOCARBOXYLATE TRANSPORTER"/>
    <property type="match status" value="1"/>
</dbReference>
<evidence type="ECO:0000256" key="2">
    <source>
        <dbReference type="ARBA" id="ARBA00006434"/>
    </source>
</evidence>
<feature type="transmembrane region" description="Helical" evidence="12">
    <location>
        <begin position="269"/>
        <end position="294"/>
    </location>
</feature>
<evidence type="ECO:0000313" key="14">
    <source>
        <dbReference type="Proteomes" id="UP000019151"/>
    </source>
</evidence>
<dbReference type="InterPro" id="IPR038377">
    <property type="entry name" value="Na/Glc_symporter_sf"/>
</dbReference>
<gene>
    <name evidence="13" type="ORF">J421_1758</name>
</gene>